<keyword evidence="4" id="KW-1185">Reference proteome</keyword>
<reference evidence="3 4" key="1">
    <citation type="submission" date="2019-11" db="EMBL/GenBank/DDBJ databases">
        <title>Whole genome sequence of Oryza granulata.</title>
        <authorList>
            <person name="Li W."/>
        </authorList>
    </citation>
    <scope>NUCLEOTIDE SEQUENCE [LARGE SCALE GENOMIC DNA]</scope>
    <source>
        <strain evidence="4">cv. Menghai</strain>
        <tissue evidence="3">Leaf</tissue>
    </source>
</reference>
<dbReference type="AlphaFoldDB" id="A0A6G1ECC3"/>
<proteinExistence type="predicted"/>
<gene>
    <name evidence="3" type="ORF">E2562_034354</name>
</gene>
<sequence>MRRSEESGKVRLEASRGRAAVAERSAGGRERGSGAGLQECEADAGAKAWSFYDPATRRAVVSRDAVFDESAS</sequence>
<dbReference type="InterPro" id="IPR057670">
    <property type="entry name" value="SH3_retrovirus"/>
</dbReference>
<evidence type="ECO:0000256" key="1">
    <source>
        <dbReference type="SAM" id="MobiDB-lite"/>
    </source>
</evidence>
<evidence type="ECO:0000259" key="2">
    <source>
        <dbReference type="Pfam" id="PF25597"/>
    </source>
</evidence>
<name>A0A6G1ECC3_9ORYZ</name>
<accession>A0A6G1ECC3</accession>
<protein>
    <recommendedName>
        <fullName evidence="2">Retroviral polymerase SH3-like domain-containing protein</fullName>
    </recommendedName>
</protein>
<dbReference type="Pfam" id="PF25597">
    <property type="entry name" value="SH3_retrovirus"/>
    <property type="match status" value="1"/>
</dbReference>
<comment type="caution">
    <text evidence="3">The sequence shown here is derived from an EMBL/GenBank/DDBJ whole genome shotgun (WGS) entry which is preliminary data.</text>
</comment>
<dbReference type="Proteomes" id="UP000479710">
    <property type="component" value="Unassembled WGS sequence"/>
</dbReference>
<dbReference type="OrthoDB" id="3243429at2759"/>
<feature type="domain" description="Retroviral polymerase SH3-like" evidence="2">
    <location>
        <begin position="45"/>
        <end position="70"/>
    </location>
</feature>
<evidence type="ECO:0000313" key="4">
    <source>
        <dbReference type="Proteomes" id="UP000479710"/>
    </source>
</evidence>
<dbReference type="EMBL" id="SPHZ02000004">
    <property type="protein sequence ID" value="KAF0922387.1"/>
    <property type="molecule type" value="Genomic_DNA"/>
</dbReference>
<feature type="region of interest" description="Disordered" evidence="1">
    <location>
        <begin position="1"/>
        <end position="38"/>
    </location>
</feature>
<feature type="compositionally biased region" description="Basic and acidic residues" evidence="1">
    <location>
        <begin position="1"/>
        <end position="16"/>
    </location>
</feature>
<evidence type="ECO:0000313" key="3">
    <source>
        <dbReference type="EMBL" id="KAF0922387.1"/>
    </source>
</evidence>
<organism evidence="3 4">
    <name type="scientific">Oryza meyeriana var. granulata</name>
    <dbReference type="NCBI Taxonomy" id="110450"/>
    <lineage>
        <taxon>Eukaryota</taxon>
        <taxon>Viridiplantae</taxon>
        <taxon>Streptophyta</taxon>
        <taxon>Embryophyta</taxon>
        <taxon>Tracheophyta</taxon>
        <taxon>Spermatophyta</taxon>
        <taxon>Magnoliopsida</taxon>
        <taxon>Liliopsida</taxon>
        <taxon>Poales</taxon>
        <taxon>Poaceae</taxon>
        <taxon>BOP clade</taxon>
        <taxon>Oryzoideae</taxon>
        <taxon>Oryzeae</taxon>
        <taxon>Oryzinae</taxon>
        <taxon>Oryza</taxon>
        <taxon>Oryza meyeriana</taxon>
    </lineage>
</organism>